<feature type="active site" description="Charge relay system" evidence="5">
    <location>
        <position position="826"/>
    </location>
</feature>
<dbReference type="PANTHER" id="PTHR43806">
    <property type="entry name" value="PEPTIDASE S8"/>
    <property type="match status" value="1"/>
</dbReference>
<evidence type="ECO:0000256" key="4">
    <source>
        <dbReference type="ARBA" id="ARBA00022825"/>
    </source>
</evidence>
<evidence type="ECO:0000259" key="6">
    <source>
        <dbReference type="Pfam" id="PF00082"/>
    </source>
</evidence>
<dbReference type="InterPro" id="IPR000209">
    <property type="entry name" value="Peptidase_S8/S53_dom"/>
</dbReference>
<protein>
    <recommendedName>
        <fullName evidence="10">Peptidase S8/S53 domain-containing protein</fullName>
    </recommendedName>
</protein>
<evidence type="ECO:0000259" key="7">
    <source>
        <dbReference type="Pfam" id="PF24476"/>
    </source>
</evidence>
<evidence type="ECO:0000313" key="9">
    <source>
        <dbReference type="Proteomes" id="UP001287286"/>
    </source>
</evidence>
<evidence type="ECO:0000256" key="3">
    <source>
        <dbReference type="ARBA" id="ARBA00022801"/>
    </source>
</evidence>
<evidence type="ECO:0000256" key="1">
    <source>
        <dbReference type="ARBA" id="ARBA00011073"/>
    </source>
</evidence>
<dbReference type="InterPro" id="IPR056002">
    <property type="entry name" value="DUF7580"/>
</dbReference>
<dbReference type="PANTHER" id="PTHR43806:SF11">
    <property type="entry name" value="CEREVISIN-RELATED"/>
    <property type="match status" value="1"/>
</dbReference>
<accession>A0ABR0BGN5</accession>
<proteinExistence type="inferred from homology"/>
<evidence type="ECO:0000313" key="8">
    <source>
        <dbReference type="EMBL" id="KAK4076881.1"/>
    </source>
</evidence>
<dbReference type="CDD" id="cd00306">
    <property type="entry name" value="Peptidases_S8_S53"/>
    <property type="match status" value="1"/>
</dbReference>
<evidence type="ECO:0000256" key="5">
    <source>
        <dbReference type="PROSITE-ProRule" id="PRU01240"/>
    </source>
</evidence>
<dbReference type="EMBL" id="JAWRVI010000110">
    <property type="protein sequence ID" value="KAK4076881.1"/>
    <property type="molecule type" value="Genomic_DNA"/>
</dbReference>
<dbReference type="InterPro" id="IPR036852">
    <property type="entry name" value="Peptidase_S8/S53_dom_sf"/>
</dbReference>
<dbReference type="PRINTS" id="PR00723">
    <property type="entry name" value="SUBTILISIN"/>
</dbReference>
<evidence type="ECO:0008006" key="10">
    <source>
        <dbReference type="Google" id="ProtNLM"/>
    </source>
</evidence>
<comment type="similarity">
    <text evidence="1 5">Belongs to the peptidase S8 family.</text>
</comment>
<organism evidence="8 9">
    <name type="scientific">Purpureocillium lilacinum</name>
    <name type="common">Paecilomyces lilacinus</name>
    <dbReference type="NCBI Taxonomy" id="33203"/>
    <lineage>
        <taxon>Eukaryota</taxon>
        <taxon>Fungi</taxon>
        <taxon>Dikarya</taxon>
        <taxon>Ascomycota</taxon>
        <taxon>Pezizomycotina</taxon>
        <taxon>Sordariomycetes</taxon>
        <taxon>Hypocreomycetidae</taxon>
        <taxon>Hypocreales</taxon>
        <taxon>Ophiocordycipitaceae</taxon>
        <taxon>Purpureocillium</taxon>
    </lineage>
</organism>
<comment type="caution">
    <text evidence="8">The sequence shown here is derived from an EMBL/GenBank/DDBJ whole genome shotgun (WGS) entry which is preliminary data.</text>
</comment>
<keyword evidence="2 5" id="KW-0645">Protease</keyword>
<evidence type="ECO:0000256" key="2">
    <source>
        <dbReference type="ARBA" id="ARBA00022670"/>
    </source>
</evidence>
<dbReference type="Gene3D" id="3.40.50.200">
    <property type="entry name" value="Peptidase S8/S53 domain"/>
    <property type="match status" value="1"/>
</dbReference>
<dbReference type="SUPFAM" id="SSF52743">
    <property type="entry name" value="Subtilisin-like"/>
    <property type="match status" value="1"/>
</dbReference>
<feature type="domain" description="Peptidase S8/S53" evidence="6">
    <location>
        <begin position="620"/>
        <end position="833"/>
    </location>
</feature>
<keyword evidence="9" id="KW-1185">Reference proteome</keyword>
<dbReference type="InterPro" id="IPR015500">
    <property type="entry name" value="Peptidase_S8_subtilisin-rel"/>
</dbReference>
<dbReference type="Pfam" id="PF00082">
    <property type="entry name" value="Peptidase_S8"/>
    <property type="match status" value="1"/>
</dbReference>
<feature type="domain" description="DUF7580" evidence="7">
    <location>
        <begin position="168"/>
        <end position="503"/>
    </location>
</feature>
<dbReference type="InterPro" id="IPR023827">
    <property type="entry name" value="Peptidase_S8_Asp-AS"/>
</dbReference>
<feature type="active site" description="Charge relay system" evidence="5">
    <location>
        <position position="627"/>
    </location>
</feature>
<dbReference type="PROSITE" id="PS00136">
    <property type="entry name" value="SUBTILASE_ASP"/>
    <property type="match status" value="1"/>
</dbReference>
<keyword evidence="3 5" id="KW-0378">Hydrolase</keyword>
<gene>
    <name evidence="8" type="ORF">Purlil1_12536</name>
</gene>
<keyword evidence="4 5" id="KW-0720">Serine protease</keyword>
<reference evidence="8 9" key="1">
    <citation type="journal article" date="2024" name="Microbiol. Resour. Announc.">
        <title>Genome annotations for the ascomycete fungi Trichoderma harzianum, Trichoderma aggressivum, and Purpureocillium lilacinum.</title>
        <authorList>
            <person name="Beijen E.P.W."/>
            <person name="Ohm R.A."/>
        </authorList>
    </citation>
    <scope>NUCLEOTIDE SEQUENCE [LARGE SCALE GENOMIC DNA]</scope>
    <source>
        <strain evidence="8 9">CBS 150709</strain>
    </source>
</reference>
<dbReference type="Pfam" id="PF24476">
    <property type="entry name" value="DUF7580"/>
    <property type="match status" value="1"/>
</dbReference>
<name>A0ABR0BGN5_PURLI</name>
<dbReference type="PROSITE" id="PS51892">
    <property type="entry name" value="SUBTILASE"/>
    <property type="match status" value="1"/>
</dbReference>
<sequence length="911" mass="102915">MPNNGRGGRQSSVLDAYRLVCDGLSAIRTQSVEIRRMKQVDDDHRHELASVDAGAFCLIKILQDIRRSSDLRTIATHIYDIAGRLELRLTEDDPFELVWKDIASFQFPRLRSRTARFCYVLKSLNECNRLQAEMGMLCTALGPFLSEDDVDDDDAKPSQLSIPYDHLFYPSADRLFEAISGECQSGQEIRLRLGTLQSTHPPEDDRSLDILFRCNDEQESYWLALRLHSHLRCVSKGSGAMPPHEVQVPALRVTFEETNHSEEEDGLDADDVDSWRLKEPCTYNCICSYTKEMSSVFKTYLQHVELDELKSWQIHDCVIVSPSEFPAEEYSLPELFTEMNWTEVDKIVLAMQLAYALAYYYEGGWLSGRWQPANICFFRWGSRIPCKPWLKISLHDSTKREASRPVGHPFPQLLELGILLLELQLGQSLDSFLGKRPAKNVLEKWAYATTTFFGKLHGGSFILSRHYRHAIEFCLKPNKVPKESSLLREEIYNNVVLPLEEAILESNLSDQALEALDLGLIKRVAINCPGLSERRTPARETASAIPVGDVAGIEVQGPTSQPLEEFTSSELEEGFELFGDEEELEPDKDRSKASDSWIKNVKNIIDDRIGKLAHLSSPRRVKVALLDTGIDLKHAYFDGEYPCGRIKSVRSWVDGKEGAEEQQGGDESGHGTFIASLLLSLGPNVDLYVARVSKSRSFRKGTAMNVANALYYAQETWDVDIITMSFGFPQGIVEIEKQITRITQREKNILMFAAASNDGRNRSRMYPARNRSVFAIHSTNGKGIKSDFNPPPEMDQNLSILGEYIESAWLTSEVSNGCTRRLSGTSFATPIAVCLSVFLLTYVPMVIPEHETLFHKIQSYDGMQSVLQAIVAVDEVDPGSRYQYLAIERFFNHFENTQQAIIEAIRKALKG</sequence>
<dbReference type="InterPro" id="IPR050131">
    <property type="entry name" value="Peptidase_S8_subtilisin-like"/>
</dbReference>
<feature type="active site" description="Charge relay system" evidence="5">
    <location>
        <position position="670"/>
    </location>
</feature>
<dbReference type="Proteomes" id="UP001287286">
    <property type="component" value="Unassembled WGS sequence"/>
</dbReference>